<gene>
    <name evidence="1" type="ORF">A6770_10425</name>
</gene>
<sequence>MDIQQLRQSLKLKWLSYYEQNRTWLVKMRVWGTYDGLRRPSSGFILATLSVLEAQFDEILGFILELNNNPDRIIAALGLNFNPDEELRSIKLEHSLTADQVQSEFLQEECCEDKPVPSVVTKYQSPAKALHSKQQLTEIIRSYKPVVSFTATTEVDRTHQPVPAIAVATKIAPQSSGRMPNSTKLPVGIIRQKPVRSPLGWLSSATSLAMTNEVKSNGKALPSLATEISSNRKLVRSLEITTEVPVTAKTLPSLALATEISSTGKISSLIVAREAQSNGNGKIQSEISKDLSSSTNARSLASWVDEFCQGTGWNQEEAIAMPWDLK</sequence>
<evidence type="ECO:0008006" key="3">
    <source>
        <dbReference type="Google" id="ProtNLM"/>
    </source>
</evidence>
<dbReference type="Proteomes" id="UP000252107">
    <property type="component" value="Unassembled WGS sequence"/>
</dbReference>
<proteinExistence type="predicted"/>
<organism evidence="1 2">
    <name type="scientific">Nostoc minutum NIES-26</name>
    <dbReference type="NCBI Taxonomy" id="1844469"/>
    <lineage>
        <taxon>Bacteria</taxon>
        <taxon>Bacillati</taxon>
        <taxon>Cyanobacteriota</taxon>
        <taxon>Cyanophyceae</taxon>
        <taxon>Nostocales</taxon>
        <taxon>Nostocaceae</taxon>
        <taxon>Nostoc</taxon>
    </lineage>
</organism>
<dbReference type="AlphaFoldDB" id="A0A367RWR1"/>
<evidence type="ECO:0000313" key="2">
    <source>
        <dbReference type="Proteomes" id="UP000252107"/>
    </source>
</evidence>
<accession>A0A367RWR1</accession>
<protein>
    <recommendedName>
        <fullName evidence="3">DUF5331 domain-containing protein</fullName>
    </recommendedName>
</protein>
<keyword evidence="2" id="KW-1185">Reference proteome</keyword>
<comment type="caution">
    <text evidence="1">The sequence shown here is derived from an EMBL/GenBank/DDBJ whole genome shotgun (WGS) entry which is preliminary data.</text>
</comment>
<dbReference type="Pfam" id="PF17265">
    <property type="entry name" value="DUF5331"/>
    <property type="match status" value="1"/>
</dbReference>
<name>A0A367RWR1_9NOSO</name>
<dbReference type="EMBL" id="LXQD01000054">
    <property type="protein sequence ID" value="RCJ40160.1"/>
    <property type="molecule type" value="Genomic_DNA"/>
</dbReference>
<evidence type="ECO:0000313" key="1">
    <source>
        <dbReference type="EMBL" id="RCJ40160.1"/>
    </source>
</evidence>
<reference evidence="1" key="1">
    <citation type="submission" date="2016-04" db="EMBL/GenBank/DDBJ databases">
        <authorList>
            <person name="Tabuchi Yagui T.R."/>
        </authorList>
    </citation>
    <scope>NUCLEOTIDE SEQUENCE [LARGE SCALE GENOMIC DNA]</scope>
    <source>
        <strain evidence="1">NIES-26</strain>
    </source>
</reference>
<dbReference type="InterPro" id="IPR020346">
    <property type="entry name" value="Uncharacterised_15.3kDa"/>
</dbReference>